<dbReference type="Pfam" id="PF13240">
    <property type="entry name" value="Zn_Ribbon_1"/>
    <property type="match status" value="1"/>
</dbReference>
<evidence type="ECO:0000259" key="2">
    <source>
        <dbReference type="Pfam" id="PF13240"/>
    </source>
</evidence>
<sequence length="148" mass="16510">MRRERDKIEEKRRKTMFCSNCGKEIPDDSVKCPDCGQEVKREQPQTNKKDALSFLEKLHPCTLTALLLSALSVILFIFDIVFLAKNMPTTLTTLLLYLGIGGVLLSSIGYTKSEKKAFDKLLNLINLGCALLAVLMAIISFIVLMAIV</sequence>
<dbReference type="EMBL" id="DXAJ01000075">
    <property type="protein sequence ID" value="HJA02700.1"/>
    <property type="molecule type" value="Genomic_DNA"/>
</dbReference>
<protein>
    <submittedName>
        <fullName evidence="3">Zinc-ribbon domain-containing protein</fullName>
    </submittedName>
</protein>
<name>A0A9D2KFA8_9FIRM</name>
<feature type="transmembrane region" description="Helical" evidence="1">
    <location>
        <begin position="90"/>
        <end position="110"/>
    </location>
</feature>
<dbReference type="InterPro" id="IPR026870">
    <property type="entry name" value="Zinc_ribbon_dom"/>
</dbReference>
<organism evidence="3 4">
    <name type="scientific">Candidatus Gallimonas gallistercoris</name>
    <dbReference type="NCBI Taxonomy" id="2838602"/>
    <lineage>
        <taxon>Bacteria</taxon>
        <taxon>Bacillati</taxon>
        <taxon>Bacillota</taxon>
        <taxon>Clostridia</taxon>
        <taxon>Candidatus Gallimonas</taxon>
    </lineage>
</organism>
<reference evidence="3" key="2">
    <citation type="submission" date="2021-04" db="EMBL/GenBank/DDBJ databases">
        <authorList>
            <person name="Gilroy R."/>
        </authorList>
    </citation>
    <scope>NUCLEOTIDE SEQUENCE</scope>
    <source>
        <strain evidence="3">CHK156-179</strain>
    </source>
</reference>
<dbReference type="AlphaFoldDB" id="A0A9D2KFA8"/>
<gene>
    <name evidence="3" type="ORF">H9797_04890</name>
</gene>
<feature type="transmembrane region" description="Helical" evidence="1">
    <location>
        <begin position="122"/>
        <end position="147"/>
    </location>
</feature>
<keyword evidence="1" id="KW-0812">Transmembrane</keyword>
<keyword evidence="1" id="KW-0472">Membrane</keyword>
<dbReference type="Proteomes" id="UP000824221">
    <property type="component" value="Unassembled WGS sequence"/>
</dbReference>
<reference evidence="3" key="1">
    <citation type="journal article" date="2021" name="PeerJ">
        <title>Extensive microbial diversity within the chicken gut microbiome revealed by metagenomics and culture.</title>
        <authorList>
            <person name="Gilroy R."/>
            <person name="Ravi A."/>
            <person name="Getino M."/>
            <person name="Pursley I."/>
            <person name="Horton D.L."/>
            <person name="Alikhan N.F."/>
            <person name="Baker D."/>
            <person name="Gharbi K."/>
            <person name="Hall N."/>
            <person name="Watson M."/>
            <person name="Adriaenssens E.M."/>
            <person name="Foster-Nyarko E."/>
            <person name="Jarju S."/>
            <person name="Secka A."/>
            <person name="Antonio M."/>
            <person name="Oren A."/>
            <person name="Chaudhuri R.R."/>
            <person name="La Ragione R."/>
            <person name="Hildebrand F."/>
            <person name="Pallen M.J."/>
        </authorList>
    </citation>
    <scope>NUCLEOTIDE SEQUENCE</scope>
    <source>
        <strain evidence="3">CHK156-179</strain>
    </source>
</reference>
<feature type="domain" description="Zinc-ribbon" evidence="2">
    <location>
        <begin position="17"/>
        <end position="38"/>
    </location>
</feature>
<evidence type="ECO:0000256" key="1">
    <source>
        <dbReference type="SAM" id="Phobius"/>
    </source>
</evidence>
<proteinExistence type="predicted"/>
<evidence type="ECO:0000313" key="4">
    <source>
        <dbReference type="Proteomes" id="UP000824221"/>
    </source>
</evidence>
<evidence type="ECO:0000313" key="3">
    <source>
        <dbReference type="EMBL" id="HJA02700.1"/>
    </source>
</evidence>
<comment type="caution">
    <text evidence="3">The sequence shown here is derived from an EMBL/GenBank/DDBJ whole genome shotgun (WGS) entry which is preliminary data.</text>
</comment>
<keyword evidence="1" id="KW-1133">Transmembrane helix</keyword>
<accession>A0A9D2KFA8</accession>
<feature type="transmembrane region" description="Helical" evidence="1">
    <location>
        <begin position="63"/>
        <end position="84"/>
    </location>
</feature>